<evidence type="ECO:0000256" key="2">
    <source>
        <dbReference type="ARBA" id="ARBA00022840"/>
    </source>
</evidence>
<dbReference type="Pfam" id="PF13191">
    <property type="entry name" value="AAA_16"/>
    <property type="match status" value="1"/>
</dbReference>
<dbReference type="EMBL" id="JAANNP010000022">
    <property type="protein sequence ID" value="NHC15272.1"/>
    <property type="molecule type" value="Genomic_DNA"/>
</dbReference>
<proteinExistence type="predicted"/>
<dbReference type="InterPro" id="IPR000792">
    <property type="entry name" value="Tscrpt_reg_LuxR_C"/>
</dbReference>
<dbReference type="PANTHER" id="PTHR16305:SF35">
    <property type="entry name" value="TRANSCRIPTIONAL ACTIVATOR DOMAIN"/>
    <property type="match status" value="1"/>
</dbReference>
<dbReference type="SUPFAM" id="SSF48452">
    <property type="entry name" value="TPR-like"/>
    <property type="match status" value="1"/>
</dbReference>
<feature type="domain" description="HTH luxR-type" evidence="3">
    <location>
        <begin position="960"/>
        <end position="1025"/>
    </location>
</feature>
<dbReference type="CDD" id="cd06170">
    <property type="entry name" value="LuxR_C_like"/>
    <property type="match status" value="1"/>
</dbReference>
<dbReference type="Gene3D" id="1.10.10.10">
    <property type="entry name" value="Winged helix-like DNA-binding domain superfamily/Winged helix DNA-binding domain"/>
    <property type="match status" value="1"/>
</dbReference>
<dbReference type="InterPro" id="IPR016032">
    <property type="entry name" value="Sig_transdc_resp-reg_C-effctor"/>
</dbReference>
<name>A0ABX0H0G1_9ACTN</name>
<dbReference type="Pfam" id="PF00196">
    <property type="entry name" value="GerE"/>
    <property type="match status" value="1"/>
</dbReference>
<organism evidence="4 5">
    <name type="scientific">Motilibacter deserti</name>
    <dbReference type="NCBI Taxonomy" id="2714956"/>
    <lineage>
        <taxon>Bacteria</taxon>
        <taxon>Bacillati</taxon>
        <taxon>Actinomycetota</taxon>
        <taxon>Actinomycetes</taxon>
        <taxon>Motilibacterales</taxon>
        <taxon>Motilibacteraceae</taxon>
        <taxon>Motilibacter</taxon>
    </lineage>
</organism>
<dbReference type="Gene3D" id="1.25.40.10">
    <property type="entry name" value="Tetratricopeptide repeat domain"/>
    <property type="match status" value="1"/>
</dbReference>
<evidence type="ECO:0000313" key="4">
    <source>
        <dbReference type="EMBL" id="NHC15272.1"/>
    </source>
</evidence>
<evidence type="ECO:0000259" key="3">
    <source>
        <dbReference type="PROSITE" id="PS50043"/>
    </source>
</evidence>
<dbReference type="RefSeq" id="WP_166283554.1">
    <property type="nucleotide sequence ID" value="NZ_JAANNP010000022.1"/>
</dbReference>
<comment type="caution">
    <text evidence="4">The sequence shown here is derived from an EMBL/GenBank/DDBJ whole genome shotgun (WGS) entry which is preliminary data.</text>
</comment>
<evidence type="ECO:0000256" key="1">
    <source>
        <dbReference type="ARBA" id="ARBA00022741"/>
    </source>
</evidence>
<sequence length="1030" mass="107377">MHTIPVAGRGPAPLVGRNDELAELHALLGLGSAAGDVAAGRAVPGGAAGEAVPGGAAAGRAVLLAGEAGVGKTRLTAEVRRAAGEAGWHVLQGHCIDFGGNTLPYLPLSEAFAQLPAQRVEELLARWPALGRLLPGRPATGGSAEPVTGATGADARAELFDAVWSTLAHLAADAPVLLVVEDAHWADTSTRELLSYLLPRTAYARLGVLVTYRTDDLHRRHPLRQDVLQWSRSDAVARVQLRPLPVPAVRRLVRELQPGAGSDPGAPVKEGLVEEELVERIVRRAQGNPFFVEELVAAARWGERDLSADLVDLLLLRLDQLDEPTRTVLRAMSVGGPRVSHALLARVLSDDRGQGAVDDEGDGGASGLDAALRQALDRNLVVAEGGGYAFRHALLAEAVYEDLLPGERVRWHRGYVAALQAGEGAGAAAELARHARGAGDVATAIAASVRAGEEATAAGGPAEAARHFENALQLLAEHSHEQPEEEATALATDLVLRAADSAVAAGLPQRGLALLRDAVDAPRPGLDDRQLALLLHATARTAMLLDAPVDALAITSRALRLPPAAEPGELRARLLATHALAALDWGRDEDAARWAREAAALAQEVGLPAVLADATTTLARLSGLSAGPEVEADLRRSIAEGRAAGDASAELRSAHGLGMVLYEAGRLAEAQEAYLHAVRRARELHRPWAPYGVDSRVMAGLVAYARGDWEEVLRVTAVDDEQPPGALRAVLASVRLMVLAGRGDAAGLAVVEELRPWWVHDVLTAINAAAGGIDLIGSLSGPDPAADLLDEVVDAVEPLLGTRVFSARIRLGALLLGQYASAALAGSARERERLASAGELVVAAVEEAAAAAPRFGPESVAWLARARAEHARLLHAAGRSGDSATALVGLWQQALAAMERFGHVPETARSRARLAAALRAAGRAGEAAVEAAAALAVAERLGARPLVAELRAGGAAPAGEPDDPDRLTARELEVLALVSQGLTNREVGEALFISAKTVSVHVSNAMAKLQAGSRNEAAYVARRRGLLPSA</sequence>
<dbReference type="SMART" id="SM00421">
    <property type="entry name" value="HTH_LUXR"/>
    <property type="match status" value="1"/>
</dbReference>
<keyword evidence="5" id="KW-1185">Reference proteome</keyword>
<dbReference type="PROSITE" id="PS50043">
    <property type="entry name" value="HTH_LUXR_2"/>
    <property type="match status" value="1"/>
</dbReference>
<dbReference type="Proteomes" id="UP000800981">
    <property type="component" value="Unassembled WGS sequence"/>
</dbReference>
<dbReference type="PANTHER" id="PTHR16305">
    <property type="entry name" value="TESTICULAR SOLUBLE ADENYLYL CYCLASE"/>
    <property type="match status" value="1"/>
</dbReference>
<accession>A0ABX0H0G1</accession>
<evidence type="ECO:0000313" key="5">
    <source>
        <dbReference type="Proteomes" id="UP000800981"/>
    </source>
</evidence>
<dbReference type="InterPro" id="IPR011990">
    <property type="entry name" value="TPR-like_helical_dom_sf"/>
</dbReference>
<keyword evidence="1" id="KW-0547">Nucleotide-binding</keyword>
<dbReference type="PRINTS" id="PR00038">
    <property type="entry name" value="HTHLUXR"/>
</dbReference>
<dbReference type="SUPFAM" id="SSF52540">
    <property type="entry name" value="P-loop containing nucleoside triphosphate hydrolases"/>
    <property type="match status" value="1"/>
</dbReference>
<dbReference type="InterPro" id="IPR041664">
    <property type="entry name" value="AAA_16"/>
</dbReference>
<dbReference type="InterPro" id="IPR027417">
    <property type="entry name" value="P-loop_NTPase"/>
</dbReference>
<gene>
    <name evidence="4" type="ORF">G9H71_15935</name>
</gene>
<reference evidence="4 5" key="1">
    <citation type="submission" date="2020-03" db="EMBL/GenBank/DDBJ databases">
        <title>Two novel Motilibacter sp.</title>
        <authorList>
            <person name="Liu S."/>
        </authorList>
    </citation>
    <scope>NUCLEOTIDE SEQUENCE [LARGE SCALE GENOMIC DNA]</scope>
    <source>
        <strain evidence="4 5">E257</strain>
    </source>
</reference>
<keyword evidence="2" id="KW-0067">ATP-binding</keyword>
<protein>
    <submittedName>
        <fullName evidence="4">AAA family ATPase</fullName>
    </submittedName>
</protein>
<dbReference type="InterPro" id="IPR036388">
    <property type="entry name" value="WH-like_DNA-bd_sf"/>
</dbReference>
<dbReference type="SUPFAM" id="SSF46894">
    <property type="entry name" value="C-terminal effector domain of the bipartite response regulators"/>
    <property type="match status" value="1"/>
</dbReference>
<dbReference type="PROSITE" id="PS00622">
    <property type="entry name" value="HTH_LUXR_1"/>
    <property type="match status" value="1"/>
</dbReference>